<keyword evidence="5 7" id="KW-0472">Membrane</keyword>
<name>A0A939TMG4_9MICO</name>
<keyword evidence="3 7" id="KW-0812">Transmembrane</keyword>
<comment type="caution">
    <text evidence="9">The sequence shown here is derived from an EMBL/GenBank/DDBJ whole genome shotgun (WGS) entry which is preliminary data.</text>
</comment>
<comment type="subcellular location">
    <subcellularLocation>
        <location evidence="1">Cell membrane</location>
        <topology evidence="1">Single-pass membrane protein</topology>
    </subcellularLocation>
</comment>
<evidence type="ECO:0000259" key="8">
    <source>
        <dbReference type="Pfam" id="PF04024"/>
    </source>
</evidence>
<dbReference type="AlphaFoldDB" id="A0A939TMG4"/>
<keyword evidence="4 7" id="KW-1133">Transmembrane helix</keyword>
<dbReference type="InterPro" id="IPR052027">
    <property type="entry name" value="PspC"/>
</dbReference>
<feature type="region of interest" description="Disordered" evidence="6">
    <location>
        <begin position="176"/>
        <end position="206"/>
    </location>
</feature>
<evidence type="ECO:0000256" key="7">
    <source>
        <dbReference type="SAM" id="Phobius"/>
    </source>
</evidence>
<evidence type="ECO:0000256" key="1">
    <source>
        <dbReference type="ARBA" id="ARBA00004162"/>
    </source>
</evidence>
<dbReference type="GO" id="GO:0005886">
    <property type="term" value="C:plasma membrane"/>
    <property type="evidence" value="ECO:0007669"/>
    <property type="project" value="UniProtKB-SubCell"/>
</dbReference>
<evidence type="ECO:0000256" key="4">
    <source>
        <dbReference type="ARBA" id="ARBA00022989"/>
    </source>
</evidence>
<sequence length="483" mass="50470">MNAPHSTGEQTPPEPQAGRSERPADGFFGWIRGLGLARSEDRWLTGVAAGIAAKIDIDPLIVRGIFVVLAVLGGPGILLYVLGWLLLPDHTGRIHVEDIIRGRASTGVLTTAVVLAAIIVLPVLLRIAGLPFGGLALWDVWGMPDWISALFAVLWWTAIVGGGIWLAVWCVSRGRGSPARQPRAAETPETDPGSGSGRDWGPWSEQVSQRAGEWGEDVGRRAAEWSERVSAESTARHRARRLGAGHVLLTLALALLAGGAAAAAILGDWVTFPLADGAGTVRSAFVIGGIVALAVLGLSLIIAGARGKDGGIIVFLSWCGVIALLFAAVFPAGSAFQPFGDRTVTVSDGSDPGVTMIAGDATIDLSDLNSGSGSFDTEIWLLAGQARVVLPEDRPTIVDVRLLAGNITERGTAADGRESSGVLQHRTITAETSGRTAQQSQTDEAVHVTIRLAFGNARVSDDPVDFAMAAAPTTALAPEEAQR</sequence>
<keyword evidence="10" id="KW-1185">Reference proteome</keyword>
<dbReference type="Pfam" id="PF04024">
    <property type="entry name" value="PspC"/>
    <property type="match status" value="1"/>
</dbReference>
<feature type="compositionally biased region" description="Polar residues" evidence="6">
    <location>
        <begin position="1"/>
        <end position="10"/>
    </location>
</feature>
<evidence type="ECO:0000313" key="10">
    <source>
        <dbReference type="Proteomes" id="UP000668403"/>
    </source>
</evidence>
<feature type="transmembrane region" description="Helical" evidence="7">
    <location>
        <begin position="108"/>
        <end position="129"/>
    </location>
</feature>
<evidence type="ECO:0000256" key="5">
    <source>
        <dbReference type="ARBA" id="ARBA00023136"/>
    </source>
</evidence>
<feature type="region of interest" description="Disordered" evidence="6">
    <location>
        <begin position="1"/>
        <end position="23"/>
    </location>
</feature>
<proteinExistence type="predicted"/>
<dbReference type="EMBL" id="JAGFBF010000003">
    <property type="protein sequence ID" value="MBO2989443.1"/>
    <property type="molecule type" value="Genomic_DNA"/>
</dbReference>
<keyword evidence="2" id="KW-1003">Cell membrane</keyword>
<evidence type="ECO:0000256" key="6">
    <source>
        <dbReference type="SAM" id="MobiDB-lite"/>
    </source>
</evidence>
<evidence type="ECO:0000313" key="9">
    <source>
        <dbReference type="EMBL" id="MBO2989443.1"/>
    </source>
</evidence>
<dbReference type="Proteomes" id="UP000668403">
    <property type="component" value="Unassembled WGS sequence"/>
</dbReference>
<feature type="transmembrane region" description="Helical" evidence="7">
    <location>
        <begin position="312"/>
        <end position="333"/>
    </location>
</feature>
<reference evidence="9" key="1">
    <citation type="submission" date="2021-03" db="EMBL/GenBank/DDBJ databases">
        <title>Leucobacter chromiisoli sp. nov., isolated from chromium-containing soil of chemical plant.</title>
        <authorList>
            <person name="Xu Z."/>
        </authorList>
    </citation>
    <scope>NUCLEOTIDE SEQUENCE</scope>
    <source>
        <strain evidence="9">K 70/01</strain>
    </source>
</reference>
<evidence type="ECO:0000256" key="3">
    <source>
        <dbReference type="ARBA" id="ARBA00022692"/>
    </source>
</evidence>
<gene>
    <name evidence="9" type="ORF">J4H85_05470</name>
</gene>
<feature type="transmembrane region" description="Helical" evidence="7">
    <location>
        <begin position="284"/>
        <end position="305"/>
    </location>
</feature>
<protein>
    <submittedName>
        <fullName evidence="9">PspC domain-containing protein</fullName>
    </submittedName>
</protein>
<feature type="domain" description="Phage shock protein PspC N-terminal" evidence="8">
    <location>
        <begin position="36"/>
        <end position="89"/>
    </location>
</feature>
<dbReference type="RefSeq" id="WP_208237677.1">
    <property type="nucleotide sequence ID" value="NZ_BAAAQU010000001.1"/>
</dbReference>
<dbReference type="InterPro" id="IPR007168">
    <property type="entry name" value="Phageshock_PspC_N"/>
</dbReference>
<dbReference type="PANTHER" id="PTHR33885:SF3">
    <property type="entry name" value="PHAGE SHOCK PROTEIN C"/>
    <property type="match status" value="1"/>
</dbReference>
<feature type="transmembrane region" description="Helical" evidence="7">
    <location>
        <begin position="149"/>
        <end position="171"/>
    </location>
</feature>
<feature type="transmembrane region" description="Helical" evidence="7">
    <location>
        <begin position="65"/>
        <end position="87"/>
    </location>
</feature>
<feature type="transmembrane region" description="Helical" evidence="7">
    <location>
        <begin position="247"/>
        <end position="272"/>
    </location>
</feature>
<evidence type="ECO:0000256" key="2">
    <source>
        <dbReference type="ARBA" id="ARBA00022475"/>
    </source>
</evidence>
<organism evidence="9 10">
    <name type="scientific">Leucobacter tardus</name>
    <dbReference type="NCBI Taxonomy" id="501483"/>
    <lineage>
        <taxon>Bacteria</taxon>
        <taxon>Bacillati</taxon>
        <taxon>Actinomycetota</taxon>
        <taxon>Actinomycetes</taxon>
        <taxon>Micrococcales</taxon>
        <taxon>Microbacteriaceae</taxon>
        <taxon>Leucobacter</taxon>
    </lineage>
</organism>
<dbReference type="PANTHER" id="PTHR33885">
    <property type="entry name" value="PHAGE SHOCK PROTEIN C"/>
    <property type="match status" value="1"/>
</dbReference>
<accession>A0A939TMG4</accession>